<dbReference type="Proteomes" id="UP000002640">
    <property type="component" value="Unassembled WGS sequence"/>
</dbReference>
<dbReference type="AlphaFoldDB" id="G5A6H2"/>
<dbReference type="SMR" id="G5A6H2"/>
<reference evidence="1 2" key="1">
    <citation type="journal article" date="2006" name="Science">
        <title>Phytophthora genome sequences uncover evolutionary origins and mechanisms of pathogenesis.</title>
        <authorList>
            <person name="Tyler B.M."/>
            <person name="Tripathy S."/>
            <person name="Zhang X."/>
            <person name="Dehal P."/>
            <person name="Jiang R.H."/>
            <person name="Aerts A."/>
            <person name="Arredondo F.D."/>
            <person name="Baxter L."/>
            <person name="Bensasson D."/>
            <person name="Beynon J.L."/>
            <person name="Chapman J."/>
            <person name="Damasceno C.M."/>
            <person name="Dorrance A.E."/>
            <person name="Dou D."/>
            <person name="Dickerman A.W."/>
            <person name="Dubchak I.L."/>
            <person name="Garbelotto M."/>
            <person name="Gijzen M."/>
            <person name="Gordon S.G."/>
            <person name="Govers F."/>
            <person name="Grunwald N.J."/>
            <person name="Huang W."/>
            <person name="Ivors K.L."/>
            <person name="Jones R.W."/>
            <person name="Kamoun S."/>
            <person name="Krampis K."/>
            <person name="Lamour K.H."/>
            <person name="Lee M.K."/>
            <person name="McDonald W.H."/>
            <person name="Medina M."/>
            <person name="Meijer H.J."/>
            <person name="Nordberg E.K."/>
            <person name="Maclean D.J."/>
            <person name="Ospina-Giraldo M.D."/>
            <person name="Morris P.F."/>
            <person name="Phuntumart V."/>
            <person name="Putnam N.H."/>
            <person name="Rash S."/>
            <person name="Rose J.K."/>
            <person name="Sakihama Y."/>
            <person name="Salamov A.A."/>
            <person name="Savidor A."/>
            <person name="Scheuring C.F."/>
            <person name="Smith B.M."/>
            <person name="Sobral B.W."/>
            <person name="Terry A."/>
            <person name="Torto-Alalibo T.A."/>
            <person name="Win J."/>
            <person name="Xu Z."/>
            <person name="Zhang H."/>
            <person name="Grigoriev I.V."/>
            <person name="Rokhsar D.S."/>
            <person name="Boore J.L."/>
        </authorList>
    </citation>
    <scope>NUCLEOTIDE SEQUENCE [LARGE SCALE GENOMIC DNA]</scope>
    <source>
        <strain evidence="1 2">P6497</strain>
    </source>
</reference>
<name>G5A6H2_PHYSP</name>
<proteinExistence type="predicted"/>
<evidence type="ECO:0000313" key="2">
    <source>
        <dbReference type="Proteomes" id="UP000002640"/>
    </source>
</evidence>
<dbReference type="RefSeq" id="XP_009535560.1">
    <property type="nucleotide sequence ID" value="XM_009537265.1"/>
</dbReference>
<gene>
    <name evidence="1" type="ORF">PHYSODRAFT_288652</name>
</gene>
<dbReference type="GeneID" id="20640660"/>
<sequence length="176" mass="19530">MACQDPLAGTLTPRGATEQRVLLSFLDELDVTDLGVCAGGKQRSPKRAVDTTRPKSANVWWKRKKNELEKLRAESKARETQLTLLQTGELETNAIELSQDQPSWKDAAEVEKQRCQVAQTENERLKMRIKGCLQICGSLQSALSLADTSHCEMETLVAWALQAERKTTVGTLTSDT</sequence>
<accession>G5A6H2</accession>
<evidence type="ECO:0000313" key="1">
    <source>
        <dbReference type="EMBL" id="EGZ08927.1"/>
    </source>
</evidence>
<dbReference type="EMBL" id="JH159160">
    <property type="protein sequence ID" value="EGZ08927.1"/>
    <property type="molecule type" value="Genomic_DNA"/>
</dbReference>
<keyword evidence="2" id="KW-1185">Reference proteome</keyword>
<organism evidence="1 2">
    <name type="scientific">Phytophthora sojae (strain P6497)</name>
    <name type="common">Soybean stem and root rot agent</name>
    <name type="synonym">Phytophthora megasperma f. sp. glycines</name>
    <dbReference type="NCBI Taxonomy" id="1094619"/>
    <lineage>
        <taxon>Eukaryota</taxon>
        <taxon>Sar</taxon>
        <taxon>Stramenopiles</taxon>
        <taxon>Oomycota</taxon>
        <taxon>Peronosporomycetes</taxon>
        <taxon>Peronosporales</taxon>
        <taxon>Peronosporaceae</taxon>
        <taxon>Phytophthora</taxon>
    </lineage>
</organism>
<dbReference type="InParanoid" id="G5A6H2"/>
<protein>
    <submittedName>
        <fullName evidence="1">Uncharacterized protein</fullName>
    </submittedName>
</protein>
<dbReference type="KEGG" id="psoj:PHYSODRAFT_288652"/>